<evidence type="ECO:0000259" key="8">
    <source>
        <dbReference type="PROSITE" id="PS50240"/>
    </source>
</evidence>
<dbReference type="Pfam" id="PF00089">
    <property type="entry name" value="Trypsin"/>
    <property type="match status" value="1"/>
</dbReference>
<dbReference type="SUPFAM" id="SSF50494">
    <property type="entry name" value="Trypsin-like serine proteases"/>
    <property type="match status" value="1"/>
</dbReference>
<accession>A0A8K0K153</accession>
<feature type="domain" description="Peptidase S1" evidence="8">
    <location>
        <begin position="166"/>
        <end position="409"/>
    </location>
</feature>
<sequence length="409" mass="45180">MQSLISVLFLTSLISALVQDSCCSYAENTFPIVATSGVWNDGIFYHDSDGDLQVDERIRTISLLKREQPCVTSSGLKGTCKKRNYCNKQTRIFWGNRDPDFCLIHGLFVGVCCPDELPTVPTYNDTSISNPPDLQPSAKPSVIPDSQSAGELKQGCGLAPGFDGRIVGGWRVSGEGRWPWIAALMRDDGQTHFCGGTLITNRHVLTAAHCLHKVEANEVSIRLGEFHLEEPSEAEINIDVAEIIIYDEYNRLTYENDIAILTLKTRVEFEYGLIWPACLPPVSPSDEEIEENDPLTNRSAIVTGWGTIYFGGPASDVLLEVEVPIWKQKQCRDSFVQVIEPTVLCAGEVKGGKDSCQGDSGGPLVVMNELGRWDVVGVVSWGIRCGEPRKPGVYTRVGKYIDWILDYTT</sequence>
<evidence type="ECO:0000256" key="6">
    <source>
        <dbReference type="SAM" id="MobiDB-lite"/>
    </source>
</evidence>
<dbReference type="Gene3D" id="2.40.10.10">
    <property type="entry name" value="Trypsin-like serine proteases"/>
    <property type="match status" value="1"/>
</dbReference>
<dbReference type="PANTHER" id="PTHR24252">
    <property type="entry name" value="ACROSIN-RELATED"/>
    <property type="match status" value="1"/>
</dbReference>
<keyword evidence="1 5" id="KW-0645">Protease</keyword>
<dbReference type="OrthoDB" id="5918597at2759"/>
<dbReference type="PANTHER" id="PTHR24252:SF7">
    <property type="entry name" value="HYALIN"/>
    <property type="match status" value="1"/>
</dbReference>
<keyword evidence="10" id="KW-1185">Reference proteome</keyword>
<dbReference type="InterPro" id="IPR001314">
    <property type="entry name" value="Peptidase_S1A"/>
</dbReference>
<evidence type="ECO:0000313" key="10">
    <source>
        <dbReference type="Proteomes" id="UP000792457"/>
    </source>
</evidence>
<dbReference type="PROSITE" id="PS50240">
    <property type="entry name" value="TRYPSIN_DOM"/>
    <property type="match status" value="1"/>
</dbReference>
<dbReference type="Proteomes" id="UP000792457">
    <property type="component" value="Unassembled WGS sequence"/>
</dbReference>
<dbReference type="GO" id="GO:0006508">
    <property type="term" value="P:proteolysis"/>
    <property type="evidence" value="ECO:0007669"/>
    <property type="project" value="UniProtKB-KW"/>
</dbReference>
<keyword evidence="3 5" id="KW-0720">Serine protease</keyword>
<evidence type="ECO:0000256" key="1">
    <source>
        <dbReference type="ARBA" id="ARBA00022670"/>
    </source>
</evidence>
<feature type="signal peptide" evidence="7">
    <location>
        <begin position="1"/>
        <end position="16"/>
    </location>
</feature>
<dbReference type="FunFam" id="2.40.10.10:FF:000006">
    <property type="entry name" value="Serine proteinase stubble"/>
    <property type="match status" value="1"/>
</dbReference>
<dbReference type="InterPro" id="IPR033116">
    <property type="entry name" value="TRYPSIN_SER"/>
</dbReference>
<dbReference type="AlphaFoldDB" id="A0A8K0K153"/>
<dbReference type="InterPro" id="IPR009003">
    <property type="entry name" value="Peptidase_S1_PA"/>
</dbReference>
<dbReference type="PROSITE" id="PS00134">
    <property type="entry name" value="TRYPSIN_HIS"/>
    <property type="match status" value="1"/>
</dbReference>
<dbReference type="SMART" id="SM00020">
    <property type="entry name" value="Tryp_SPc"/>
    <property type="match status" value="1"/>
</dbReference>
<comment type="caution">
    <text evidence="9">The sequence shown here is derived from an EMBL/GenBank/DDBJ whole genome shotgun (WGS) entry which is preliminary data.</text>
</comment>
<organism evidence="9 10">
    <name type="scientific">Ladona fulva</name>
    <name type="common">Scarce chaser dragonfly</name>
    <name type="synonym">Libellula fulva</name>
    <dbReference type="NCBI Taxonomy" id="123851"/>
    <lineage>
        <taxon>Eukaryota</taxon>
        <taxon>Metazoa</taxon>
        <taxon>Ecdysozoa</taxon>
        <taxon>Arthropoda</taxon>
        <taxon>Hexapoda</taxon>
        <taxon>Insecta</taxon>
        <taxon>Pterygota</taxon>
        <taxon>Palaeoptera</taxon>
        <taxon>Odonata</taxon>
        <taxon>Epiprocta</taxon>
        <taxon>Anisoptera</taxon>
        <taxon>Libelluloidea</taxon>
        <taxon>Libellulidae</taxon>
        <taxon>Ladona</taxon>
    </lineage>
</organism>
<reference evidence="9" key="2">
    <citation type="submission" date="2017-10" db="EMBL/GenBank/DDBJ databases">
        <title>Ladona fulva Genome sequencing and assembly.</title>
        <authorList>
            <person name="Murali S."/>
            <person name="Richards S."/>
            <person name="Bandaranaike D."/>
            <person name="Bellair M."/>
            <person name="Blankenburg K."/>
            <person name="Chao H."/>
            <person name="Dinh H."/>
            <person name="Doddapaneni H."/>
            <person name="Dugan-Rocha S."/>
            <person name="Elkadiri S."/>
            <person name="Gnanaolivu R."/>
            <person name="Hernandez B."/>
            <person name="Skinner E."/>
            <person name="Javaid M."/>
            <person name="Lee S."/>
            <person name="Li M."/>
            <person name="Ming W."/>
            <person name="Munidasa M."/>
            <person name="Muniz J."/>
            <person name="Nguyen L."/>
            <person name="Hughes D."/>
            <person name="Osuji N."/>
            <person name="Pu L.-L."/>
            <person name="Puazo M."/>
            <person name="Qu C."/>
            <person name="Quiroz J."/>
            <person name="Raj R."/>
            <person name="Weissenberger G."/>
            <person name="Xin Y."/>
            <person name="Zou X."/>
            <person name="Han Y."/>
            <person name="Worley K."/>
            <person name="Muzny D."/>
            <person name="Gibbs R."/>
        </authorList>
    </citation>
    <scope>NUCLEOTIDE SEQUENCE</scope>
    <source>
        <strain evidence="9">Sampled in the wild</strain>
    </source>
</reference>
<feature type="chain" id="PRO_5035466658" description="Peptidase S1 domain-containing protein" evidence="7">
    <location>
        <begin position="17"/>
        <end position="409"/>
    </location>
</feature>
<evidence type="ECO:0000256" key="5">
    <source>
        <dbReference type="RuleBase" id="RU363034"/>
    </source>
</evidence>
<dbReference type="PRINTS" id="PR00722">
    <property type="entry name" value="CHYMOTRYPSIN"/>
</dbReference>
<keyword evidence="4" id="KW-1015">Disulfide bond</keyword>
<dbReference type="PROSITE" id="PS00135">
    <property type="entry name" value="TRYPSIN_SER"/>
    <property type="match status" value="1"/>
</dbReference>
<name>A0A8K0K153_LADFU</name>
<feature type="region of interest" description="Disordered" evidence="6">
    <location>
        <begin position="124"/>
        <end position="146"/>
    </location>
</feature>
<evidence type="ECO:0000256" key="4">
    <source>
        <dbReference type="ARBA" id="ARBA00023157"/>
    </source>
</evidence>
<keyword evidence="7" id="KW-0732">Signal</keyword>
<dbReference type="InterPro" id="IPR043504">
    <property type="entry name" value="Peptidase_S1_PA_chymotrypsin"/>
</dbReference>
<dbReference type="EMBL" id="KZ308279">
    <property type="protein sequence ID" value="KAG8226396.1"/>
    <property type="molecule type" value="Genomic_DNA"/>
</dbReference>
<dbReference type="CDD" id="cd00190">
    <property type="entry name" value="Tryp_SPc"/>
    <property type="match status" value="1"/>
</dbReference>
<evidence type="ECO:0000313" key="9">
    <source>
        <dbReference type="EMBL" id="KAG8226396.1"/>
    </source>
</evidence>
<reference evidence="9" key="1">
    <citation type="submission" date="2013-04" db="EMBL/GenBank/DDBJ databases">
        <authorList>
            <person name="Qu J."/>
            <person name="Murali S.C."/>
            <person name="Bandaranaike D."/>
            <person name="Bellair M."/>
            <person name="Blankenburg K."/>
            <person name="Chao H."/>
            <person name="Dinh H."/>
            <person name="Doddapaneni H."/>
            <person name="Downs B."/>
            <person name="Dugan-Rocha S."/>
            <person name="Elkadiri S."/>
            <person name="Gnanaolivu R.D."/>
            <person name="Hernandez B."/>
            <person name="Javaid M."/>
            <person name="Jayaseelan J.C."/>
            <person name="Lee S."/>
            <person name="Li M."/>
            <person name="Ming W."/>
            <person name="Munidasa M."/>
            <person name="Muniz J."/>
            <person name="Nguyen L."/>
            <person name="Ongeri F."/>
            <person name="Osuji N."/>
            <person name="Pu L.-L."/>
            <person name="Puazo M."/>
            <person name="Qu C."/>
            <person name="Quiroz J."/>
            <person name="Raj R."/>
            <person name="Weissenberger G."/>
            <person name="Xin Y."/>
            <person name="Zou X."/>
            <person name="Han Y."/>
            <person name="Richards S."/>
            <person name="Worley K."/>
            <person name="Muzny D."/>
            <person name="Gibbs R."/>
        </authorList>
    </citation>
    <scope>NUCLEOTIDE SEQUENCE</scope>
    <source>
        <strain evidence="9">Sampled in the wild</strain>
    </source>
</reference>
<gene>
    <name evidence="9" type="ORF">J437_LFUL011934</name>
</gene>
<dbReference type="GO" id="GO:0004252">
    <property type="term" value="F:serine-type endopeptidase activity"/>
    <property type="evidence" value="ECO:0007669"/>
    <property type="project" value="InterPro"/>
</dbReference>
<keyword evidence="2 5" id="KW-0378">Hydrolase</keyword>
<dbReference type="InterPro" id="IPR018114">
    <property type="entry name" value="TRYPSIN_HIS"/>
</dbReference>
<dbReference type="InterPro" id="IPR001254">
    <property type="entry name" value="Trypsin_dom"/>
</dbReference>
<evidence type="ECO:0000256" key="3">
    <source>
        <dbReference type="ARBA" id="ARBA00022825"/>
    </source>
</evidence>
<proteinExistence type="predicted"/>
<protein>
    <recommendedName>
        <fullName evidence="8">Peptidase S1 domain-containing protein</fullName>
    </recommendedName>
</protein>
<evidence type="ECO:0000256" key="2">
    <source>
        <dbReference type="ARBA" id="ARBA00022801"/>
    </source>
</evidence>
<evidence type="ECO:0000256" key="7">
    <source>
        <dbReference type="SAM" id="SignalP"/>
    </source>
</evidence>